<organism evidence="2 3">
    <name type="scientific">Miscanthus lutarioriparius</name>
    <dbReference type="NCBI Taxonomy" id="422564"/>
    <lineage>
        <taxon>Eukaryota</taxon>
        <taxon>Viridiplantae</taxon>
        <taxon>Streptophyta</taxon>
        <taxon>Embryophyta</taxon>
        <taxon>Tracheophyta</taxon>
        <taxon>Spermatophyta</taxon>
        <taxon>Magnoliopsida</taxon>
        <taxon>Liliopsida</taxon>
        <taxon>Poales</taxon>
        <taxon>Poaceae</taxon>
        <taxon>PACMAD clade</taxon>
        <taxon>Panicoideae</taxon>
        <taxon>Andropogonodae</taxon>
        <taxon>Andropogoneae</taxon>
        <taxon>Saccharinae</taxon>
        <taxon>Miscanthus</taxon>
    </lineage>
</organism>
<comment type="caution">
    <text evidence="2">The sequence shown here is derived from an EMBL/GenBank/DDBJ whole genome shotgun (WGS) entry which is preliminary data.</text>
</comment>
<dbReference type="EMBL" id="CAJGYO010000010">
    <property type="protein sequence ID" value="CAD6256681.1"/>
    <property type="molecule type" value="Genomic_DNA"/>
</dbReference>
<dbReference type="Proteomes" id="UP000604825">
    <property type="component" value="Unassembled WGS sequence"/>
</dbReference>
<sequence length="111" mass="11922">MDSSGKKKDHSLGARDSEIDPIERNSLTVKAIDPTNGLLTREKKQRSKLGDGEGSPEAESEEKNSFKWRDTPRRRGTAEGLGRSSAAVAGGMGKCGRGRTVKGGFVLGHLR</sequence>
<evidence type="ECO:0000313" key="2">
    <source>
        <dbReference type="EMBL" id="CAD6256681.1"/>
    </source>
</evidence>
<feature type="compositionally biased region" description="Basic and acidic residues" evidence="1">
    <location>
        <begin position="1"/>
        <end position="23"/>
    </location>
</feature>
<reference evidence="2" key="1">
    <citation type="submission" date="2020-10" db="EMBL/GenBank/DDBJ databases">
        <authorList>
            <person name="Han B."/>
            <person name="Lu T."/>
            <person name="Zhao Q."/>
            <person name="Huang X."/>
            <person name="Zhao Y."/>
        </authorList>
    </citation>
    <scope>NUCLEOTIDE SEQUENCE</scope>
</reference>
<evidence type="ECO:0000313" key="3">
    <source>
        <dbReference type="Proteomes" id="UP000604825"/>
    </source>
</evidence>
<gene>
    <name evidence="2" type="ORF">NCGR_LOCUS40184</name>
</gene>
<proteinExistence type="predicted"/>
<accession>A0A811QIQ1</accession>
<feature type="compositionally biased region" description="Basic and acidic residues" evidence="1">
    <location>
        <begin position="61"/>
        <end position="77"/>
    </location>
</feature>
<name>A0A811QIQ1_9POAL</name>
<keyword evidence="3" id="KW-1185">Reference proteome</keyword>
<feature type="region of interest" description="Disordered" evidence="1">
    <location>
        <begin position="1"/>
        <end position="111"/>
    </location>
</feature>
<evidence type="ECO:0000256" key="1">
    <source>
        <dbReference type="SAM" id="MobiDB-lite"/>
    </source>
</evidence>
<dbReference type="AlphaFoldDB" id="A0A811QIQ1"/>
<protein>
    <submittedName>
        <fullName evidence="2">Uncharacterized protein</fullName>
    </submittedName>
</protein>